<keyword evidence="3" id="KW-1185">Reference proteome</keyword>
<reference evidence="2 3" key="1">
    <citation type="submission" date="2019-01" db="EMBL/GenBank/DDBJ databases">
        <authorList>
            <person name="Sayadi A."/>
        </authorList>
    </citation>
    <scope>NUCLEOTIDE SEQUENCE [LARGE SCALE GENOMIC DNA]</scope>
</reference>
<organism evidence="2 3">
    <name type="scientific">Callosobruchus maculatus</name>
    <name type="common">Southern cowpea weevil</name>
    <name type="synonym">Pulse bruchid</name>
    <dbReference type="NCBI Taxonomy" id="64391"/>
    <lineage>
        <taxon>Eukaryota</taxon>
        <taxon>Metazoa</taxon>
        <taxon>Ecdysozoa</taxon>
        <taxon>Arthropoda</taxon>
        <taxon>Hexapoda</taxon>
        <taxon>Insecta</taxon>
        <taxon>Pterygota</taxon>
        <taxon>Neoptera</taxon>
        <taxon>Endopterygota</taxon>
        <taxon>Coleoptera</taxon>
        <taxon>Polyphaga</taxon>
        <taxon>Cucujiformia</taxon>
        <taxon>Chrysomeloidea</taxon>
        <taxon>Chrysomelidae</taxon>
        <taxon>Bruchinae</taxon>
        <taxon>Bruchini</taxon>
        <taxon>Callosobruchus</taxon>
    </lineage>
</organism>
<evidence type="ECO:0000313" key="2">
    <source>
        <dbReference type="EMBL" id="VEN58956.1"/>
    </source>
</evidence>
<feature type="compositionally biased region" description="Low complexity" evidence="1">
    <location>
        <begin position="114"/>
        <end position="127"/>
    </location>
</feature>
<feature type="region of interest" description="Disordered" evidence="1">
    <location>
        <begin position="114"/>
        <end position="147"/>
    </location>
</feature>
<dbReference type="Proteomes" id="UP000410492">
    <property type="component" value="Unassembled WGS sequence"/>
</dbReference>
<evidence type="ECO:0000256" key="1">
    <source>
        <dbReference type="SAM" id="MobiDB-lite"/>
    </source>
</evidence>
<dbReference type="OrthoDB" id="6760756at2759"/>
<gene>
    <name evidence="2" type="ORF">CALMAC_LOCUS17150</name>
</gene>
<accession>A0A653DGH3</accession>
<protein>
    <submittedName>
        <fullName evidence="2">Uncharacterized protein</fullName>
    </submittedName>
</protein>
<name>A0A653DGH3_CALMS</name>
<evidence type="ECO:0000313" key="3">
    <source>
        <dbReference type="Proteomes" id="UP000410492"/>
    </source>
</evidence>
<proteinExistence type="predicted"/>
<dbReference type="AlphaFoldDB" id="A0A653DGH3"/>
<dbReference type="EMBL" id="CAACVG010011835">
    <property type="protein sequence ID" value="VEN58956.1"/>
    <property type="molecule type" value="Genomic_DNA"/>
</dbReference>
<sequence>MCIKCQTTDIKDKCVTGKRLHHFGGNMESCFGKSAQCYSVATVSEYGEPAFKRGCTSDNICKEDEDSEMEYCYTCRAKYCNSKPTKLDKEVIEYLLEVQYNMTSTTTSITTEFISTSTESSSTDATTQGSESETPIANSETKTPKKS</sequence>
<feature type="compositionally biased region" description="Polar residues" evidence="1">
    <location>
        <begin position="128"/>
        <end position="141"/>
    </location>
</feature>